<accession>B3FJM5</accession>
<evidence type="ECO:0000313" key="1">
    <source>
        <dbReference type="EMBL" id="ABY63190.1"/>
    </source>
</evidence>
<evidence type="ECO:0000313" key="2">
    <source>
        <dbReference type="Proteomes" id="UP000002421"/>
    </source>
</evidence>
<organism evidence="1 2">
    <name type="scientific">Pseudomonas phage 201phi2-1</name>
    <name type="common">Pseudomonas chlororaphis phage 201phi2-1</name>
    <dbReference type="NCBI Taxonomy" id="198110"/>
    <lineage>
        <taxon>Viruses</taxon>
        <taxon>Duplodnaviria</taxon>
        <taxon>Heunggongvirae</taxon>
        <taxon>Uroviricota</taxon>
        <taxon>Caudoviricetes</taxon>
        <taxon>Chimalliviridae</taxon>
        <taxon>Serwervirus</taxon>
        <taxon>Serwervirus 201phi21</taxon>
    </lineage>
</organism>
<proteinExistence type="predicted"/>
<keyword evidence="2" id="KW-1185">Reference proteome</keyword>
<gene>
    <name evidence="1" type="ORF">201phi2-1p365</name>
</gene>
<name>B3FJM5_BP201</name>
<sequence length="193" mass="22111">MTDIMDTLIQEAVNGARDITVAIGDQELQFEVWFNYFLSKVGERNLFNKAVIYDDLTFNMDGYSPTMFPVVNQLIKGMSYVGMDIIKPSKTGPVPEELAETFGSMIADDLEDLYWVLFTIVEHGHPLKGVRYATAYRNGELIYPPVDPTFTEYYPDEHVHEQARGIFIDIKERFLRTTRPELFKTDAKGVLLP</sequence>
<protein>
    <submittedName>
        <fullName evidence="1">Uncharacterized protein</fullName>
    </submittedName>
</protein>
<organismHost>
    <name type="scientific">Pseudomonas chlororaphis</name>
    <dbReference type="NCBI Taxonomy" id="587753"/>
</organismHost>
<dbReference type="KEGG" id="vg:6372641"/>
<dbReference type="RefSeq" id="YP_001957086.1">
    <property type="nucleotide sequence ID" value="NC_010821.1"/>
</dbReference>
<dbReference type="EMBL" id="EU197055">
    <property type="protein sequence ID" value="ABY63190.1"/>
    <property type="molecule type" value="Genomic_DNA"/>
</dbReference>
<dbReference type="Proteomes" id="UP000002421">
    <property type="component" value="Segment"/>
</dbReference>
<reference evidence="1 2" key="1">
    <citation type="journal article" date="2008" name="Virology">
        <title>Characterization of Pseudomonas chlororaphis myovirus 201varphi2-1 via genomic sequencing, mass spectrometry, and electron microscopy.</title>
        <authorList>
            <person name="Thomas J.A."/>
            <person name="Rolando M.R."/>
            <person name="Carroll C.A."/>
            <person name="Shen P.S."/>
            <person name="Belnap D.M."/>
            <person name="Weintraub S.T."/>
            <person name="Serwer P."/>
            <person name="Hardies S.C."/>
        </authorList>
    </citation>
    <scope>NUCLEOTIDE SEQUENCE</scope>
</reference>